<accession>A0ABT7MT12</accession>
<dbReference type="GO" id="GO:0016787">
    <property type="term" value="F:hydrolase activity"/>
    <property type="evidence" value="ECO:0007669"/>
    <property type="project" value="UniProtKB-KW"/>
</dbReference>
<dbReference type="Gene3D" id="1.10.287.1120">
    <property type="entry name" value="Bipartite methylase S protein"/>
    <property type="match status" value="1"/>
</dbReference>
<proteinExistence type="inferred from homology"/>
<dbReference type="EC" id="3.1.21.-" evidence="6"/>
<keyword evidence="4" id="KW-0175">Coiled coil</keyword>
<dbReference type="PANTHER" id="PTHR30408">
    <property type="entry name" value="TYPE-1 RESTRICTION ENZYME ECOKI SPECIFICITY PROTEIN"/>
    <property type="match status" value="1"/>
</dbReference>
<dbReference type="SUPFAM" id="SSF116734">
    <property type="entry name" value="DNA methylase specificity domain"/>
    <property type="match status" value="2"/>
</dbReference>
<dbReference type="Pfam" id="PF01420">
    <property type="entry name" value="Methylase_S"/>
    <property type="match status" value="2"/>
</dbReference>
<keyword evidence="6" id="KW-0255">Endonuclease</keyword>
<gene>
    <name evidence="6" type="ORF">QR695_15240</name>
</gene>
<dbReference type="GO" id="GO:0004519">
    <property type="term" value="F:endonuclease activity"/>
    <property type="evidence" value="ECO:0007669"/>
    <property type="project" value="UniProtKB-KW"/>
</dbReference>
<evidence type="ECO:0000256" key="4">
    <source>
        <dbReference type="SAM" id="Coils"/>
    </source>
</evidence>
<sequence length="406" mass="46546">MKNKKPKIRFFNFEKDWNIKKLEDGSSKIGDGLHGTPVYSEDGEIAFINGNNLINGEITLNSNTKYVNCSQKTQADRELNLNTILMSINGTIGNLAWYREEKIMLGKSVAYINISSFDKKFVYQMLQTSRVINYFLNNLTGSTIKNLGLKTIRETPILIPCIEEQQRIGVFLKKIDETLSLHQQELEALKQTKKGFLQKMFPKEAEVIPAIRFNDFEENWETKKISEIATETFGGGTPKTAEKRFWSGDIPWIQSSDITQHKVYEVFPKKTISEEAVKSSATKLIPKDSIAVVTRVGVGKLALIEYDYSTSQDFVSLSNLKSDKWFTVYSLYRILQRELYNVQGTSIKGITKSELLEKNILLPPNNEEQVKIGEFFRQLDEVIELKEKELEALKETKKGFLQKMFV</sequence>
<keyword evidence="6" id="KW-0378">Hydrolase</keyword>
<keyword evidence="3" id="KW-0238">DNA-binding</keyword>
<dbReference type="EMBL" id="JASWER010000025">
    <property type="protein sequence ID" value="MDL5378352.1"/>
    <property type="molecule type" value="Genomic_DNA"/>
</dbReference>
<organism evidence="6 7">
    <name type="scientific">Exiguobacterium mexicanum</name>
    <dbReference type="NCBI Taxonomy" id="340146"/>
    <lineage>
        <taxon>Bacteria</taxon>
        <taxon>Bacillati</taxon>
        <taxon>Bacillota</taxon>
        <taxon>Bacilli</taxon>
        <taxon>Bacillales</taxon>
        <taxon>Bacillales Family XII. Incertae Sedis</taxon>
        <taxon>Exiguobacterium</taxon>
    </lineage>
</organism>
<dbReference type="Gene3D" id="3.90.220.20">
    <property type="entry name" value="DNA methylase specificity domains"/>
    <property type="match status" value="2"/>
</dbReference>
<dbReference type="RefSeq" id="WP_214803756.1">
    <property type="nucleotide sequence ID" value="NZ_CP183078.1"/>
</dbReference>
<feature type="domain" description="Type I restriction modification DNA specificity" evidence="5">
    <location>
        <begin position="15"/>
        <end position="191"/>
    </location>
</feature>
<dbReference type="InterPro" id="IPR052021">
    <property type="entry name" value="Type-I_RS_S_subunit"/>
</dbReference>
<evidence type="ECO:0000256" key="1">
    <source>
        <dbReference type="ARBA" id="ARBA00010923"/>
    </source>
</evidence>
<keyword evidence="6" id="KW-0540">Nuclease</keyword>
<dbReference type="PANTHER" id="PTHR30408:SF12">
    <property type="entry name" value="TYPE I RESTRICTION ENZYME MJAVIII SPECIFICITY SUBUNIT"/>
    <property type="match status" value="1"/>
</dbReference>
<dbReference type="CDD" id="cd17513">
    <property type="entry name" value="RMtype1_S_AveSPN6ORF1907P_TRD2-CR2_like"/>
    <property type="match status" value="1"/>
</dbReference>
<protein>
    <submittedName>
        <fullName evidence="6">Restriction endonuclease subunit S</fullName>
        <ecNumber evidence="6">3.1.21.-</ecNumber>
    </submittedName>
</protein>
<evidence type="ECO:0000313" key="6">
    <source>
        <dbReference type="EMBL" id="MDL5378352.1"/>
    </source>
</evidence>
<dbReference type="InterPro" id="IPR000055">
    <property type="entry name" value="Restrct_endonuc_typeI_TRD"/>
</dbReference>
<feature type="coiled-coil region" evidence="4">
    <location>
        <begin position="172"/>
        <end position="199"/>
    </location>
</feature>
<reference evidence="6 7" key="1">
    <citation type="submission" date="2023-06" db="EMBL/GenBank/DDBJ databases">
        <title>Influencing factors and mechanism of Cr(VI) reduction by facultative anaerobic Exiguobacterium sp. PY14.</title>
        <authorList>
            <person name="Zou L."/>
        </authorList>
    </citation>
    <scope>NUCLEOTIDE SEQUENCE [LARGE SCALE GENOMIC DNA]</scope>
    <source>
        <strain evidence="6 7">PY14</strain>
    </source>
</reference>
<evidence type="ECO:0000256" key="2">
    <source>
        <dbReference type="ARBA" id="ARBA00022747"/>
    </source>
</evidence>
<keyword evidence="7" id="KW-1185">Reference proteome</keyword>
<evidence type="ECO:0000256" key="3">
    <source>
        <dbReference type="ARBA" id="ARBA00023125"/>
    </source>
</evidence>
<evidence type="ECO:0000313" key="7">
    <source>
        <dbReference type="Proteomes" id="UP001230807"/>
    </source>
</evidence>
<name>A0ABT7MT12_9BACL</name>
<feature type="coiled-coil region" evidence="4">
    <location>
        <begin position="376"/>
        <end position="403"/>
    </location>
</feature>
<comment type="similarity">
    <text evidence="1">Belongs to the type-I restriction system S methylase family.</text>
</comment>
<feature type="domain" description="Type I restriction modification DNA specificity" evidence="5">
    <location>
        <begin position="218"/>
        <end position="394"/>
    </location>
</feature>
<evidence type="ECO:0000259" key="5">
    <source>
        <dbReference type="Pfam" id="PF01420"/>
    </source>
</evidence>
<keyword evidence="2" id="KW-0680">Restriction system</keyword>
<dbReference type="Proteomes" id="UP001230807">
    <property type="component" value="Unassembled WGS sequence"/>
</dbReference>
<comment type="caution">
    <text evidence="6">The sequence shown here is derived from an EMBL/GenBank/DDBJ whole genome shotgun (WGS) entry which is preliminary data.</text>
</comment>
<dbReference type="InterPro" id="IPR044946">
    <property type="entry name" value="Restrct_endonuc_typeI_TRD_sf"/>
</dbReference>